<dbReference type="EMBL" id="KV418309">
    <property type="protein sequence ID" value="KZP02788.1"/>
    <property type="molecule type" value="Genomic_DNA"/>
</dbReference>
<feature type="region of interest" description="Disordered" evidence="1">
    <location>
        <begin position="1"/>
        <end position="41"/>
    </location>
</feature>
<proteinExistence type="predicted"/>
<protein>
    <submittedName>
        <fullName evidence="2">Uncharacterized protein</fullName>
    </submittedName>
</protein>
<gene>
    <name evidence="2" type="ORF">FIBSPDRAFT_560765</name>
</gene>
<reference evidence="2 3" key="1">
    <citation type="journal article" date="2016" name="Mol. Biol. Evol.">
        <title>Comparative Genomics of Early-Diverging Mushroom-Forming Fungi Provides Insights into the Origins of Lignocellulose Decay Capabilities.</title>
        <authorList>
            <person name="Nagy L.G."/>
            <person name="Riley R."/>
            <person name="Tritt A."/>
            <person name="Adam C."/>
            <person name="Daum C."/>
            <person name="Floudas D."/>
            <person name="Sun H."/>
            <person name="Yadav J.S."/>
            <person name="Pangilinan J."/>
            <person name="Larsson K.H."/>
            <person name="Matsuura K."/>
            <person name="Barry K."/>
            <person name="Labutti K."/>
            <person name="Kuo R."/>
            <person name="Ohm R.A."/>
            <person name="Bhattacharya S.S."/>
            <person name="Shirouzu T."/>
            <person name="Yoshinaga Y."/>
            <person name="Martin F.M."/>
            <person name="Grigoriev I.V."/>
            <person name="Hibbett D.S."/>
        </authorList>
    </citation>
    <scope>NUCLEOTIDE SEQUENCE [LARGE SCALE GENOMIC DNA]</scope>
    <source>
        <strain evidence="2 3">CBS 109695</strain>
    </source>
</reference>
<organism evidence="2 3">
    <name type="scientific">Athelia psychrophila</name>
    <dbReference type="NCBI Taxonomy" id="1759441"/>
    <lineage>
        <taxon>Eukaryota</taxon>
        <taxon>Fungi</taxon>
        <taxon>Dikarya</taxon>
        <taxon>Basidiomycota</taxon>
        <taxon>Agaricomycotina</taxon>
        <taxon>Agaricomycetes</taxon>
        <taxon>Agaricomycetidae</taxon>
        <taxon>Atheliales</taxon>
        <taxon>Atheliaceae</taxon>
        <taxon>Athelia</taxon>
    </lineage>
</organism>
<name>A0A167TCB5_9AGAM</name>
<keyword evidence="3" id="KW-1185">Reference proteome</keyword>
<evidence type="ECO:0000256" key="1">
    <source>
        <dbReference type="SAM" id="MobiDB-lite"/>
    </source>
</evidence>
<sequence>MCGETRAKKRKTRKQGSTRERSHSRTRNQSSTSRRTAVIYAPKLPSSNASTKLTLKESFRGAAAEYPEKNPRAKFQTVGASLLVVTQIRFTAEVKIALCARIAYLNTGKRPTSRAAARLIYSSDPELEDALAAIWGDEVTRDDEDDPGDWGSTRRAGLCSKTKLLG</sequence>
<feature type="compositionally biased region" description="Basic residues" evidence="1">
    <location>
        <begin position="7"/>
        <end position="16"/>
    </location>
</feature>
<evidence type="ECO:0000313" key="3">
    <source>
        <dbReference type="Proteomes" id="UP000076532"/>
    </source>
</evidence>
<dbReference type="Proteomes" id="UP000076532">
    <property type="component" value="Unassembled WGS sequence"/>
</dbReference>
<feature type="compositionally biased region" description="Low complexity" evidence="1">
    <location>
        <begin position="27"/>
        <end position="36"/>
    </location>
</feature>
<dbReference type="AlphaFoldDB" id="A0A167TCB5"/>
<evidence type="ECO:0000313" key="2">
    <source>
        <dbReference type="EMBL" id="KZP02788.1"/>
    </source>
</evidence>
<accession>A0A167TCB5</accession>